<evidence type="ECO:0000313" key="11">
    <source>
        <dbReference type="Proteomes" id="UP000643403"/>
    </source>
</evidence>
<keyword evidence="5" id="KW-0378">Hydrolase</keyword>
<comment type="similarity">
    <text evidence="3">Belongs to the Nudix hydrolase family. NudK subfamily.</text>
</comment>
<comment type="cofactor">
    <cofactor evidence="2">
        <name>Mg(2+)</name>
        <dbReference type="ChEBI" id="CHEBI:18420"/>
    </cofactor>
</comment>
<evidence type="ECO:0000259" key="9">
    <source>
        <dbReference type="PROSITE" id="PS51462"/>
    </source>
</evidence>
<evidence type="ECO:0000256" key="1">
    <source>
        <dbReference type="ARBA" id="ARBA00000847"/>
    </source>
</evidence>
<gene>
    <name evidence="10" type="ORF">GCM10008101_21450</name>
</gene>
<dbReference type="Gene3D" id="3.90.79.10">
    <property type="entry name" value="Nucleoside Triphosphate Pyrophosphohydrolase"/>
    <property type="match status" value="1"/>
</dbReference>
<keyword evidence="11" id="KW-1185">Reference proteome</keyword>
<dbReference type="CDD" id="cd03424">
    <property type="entry name" value="NUDIX_ADPRase_Nudt5_UGPPase_Nudt14"/>
    <property type="match status" value="1"/>
</dbReference>
<dbReference type="Proteomes" id="UP000643403">
    <property type="component" value="Unassembled WGS sequence"/>
</dbReference>
<dbReference type="PANTHER" id="PTHR11839:SF18">
    <property type="entry name" value="NUDIX HYDROLASE DOMAIN-CONTAINING PROTEIN"/>
    <property type="match status" value="1"/>
</dbReference>
<feature type="region of interest" description="Disordered" evidence="8">
    <location>
        <begin position="177"/>
        <end position="196"/>
    </location>
</feature>
<sequence>MTDDRDAPLETLHEGRWLRLMKRGRWEFAERVHGHGMAVIIIAATPEDEVLFVEQFRVPLGKPTIEMPAGLVGDEYDDDTLAGAARRELIEETGYEAAHVEVLLTGPTSSGMSSERIAFVRATGLRKVGEGGGVDDEQIVVHRVPRAEAPAWLMRKHAEGYEVDLKLWGGLWMLERDPDGSPARTSPSRLADDAAA</sequence>
<reference evidence="11" key="1">
    <citation type="journal article" date="2019" name="Int. J. Syst. Evol. Microbiol.">
        <title>The Global Catalogue of Microorganisms (GCM) 10K type strain sequencing project: providing services to taxonomists for standard genome sequencing and annotation.</title>
        <authorList>
            <consortium name="The Broad Institute Genomics Platform"/>
            <consortium name="The Broad Institute Genome Sequencing Center for Infectious Disease"/>
            <person name="Wu L."/>
            <person name="Ma J."/>
        </authorList>
    </citation>
    <scope>NUCLEOTIDE SEQUENCE [LARGE SCALE GENOMIC DNA]</scope>
    <source>
        <strain evidence="11">KCTC 22558</strain>
    </source>
</reference>
<name>A0ABQ3C7M0_9GAMM</name>
<accession>A0ABQ3C7M0</accession>
<evidence type="ECO:0000256" key="8">
    <source>
        <dbReference type="SAM" id="MobiDB-lite"/>
    </source>
</evidence>
<dbReference type="SUPFAM" id="SSF55811">
    <property type="entry name" value="Nudix"/>
    <property type="match status" value="1"/>
</dbReference>
<protein>
    <recommendedName>
        <fullName evidence="4">GDP-mannose pyrophosphatase</fullName>
    </recommendedName>
    <alternativeName>
        <fullName evidence="6">GDP-mannose hydrolase</fullName>
    </alternativeName>
    <alternativeName>
        <fullName evidence="7">GDPMK</fullName>
    </alternativeName>
</protein>
<dbReference type="RefSeq" id="WP_189449781.1">
    <property type="nucleotide sequence ID" value="NZ_BMXY01000003.1"/>
</dbReference>
<evidence type="ECO:0000256" key="5">
    <source>
        <dbReference type="ARBA" id="ARBA00022801"/>
    </source>
</evidence>
<evidence type="ECO:0000256" key="4">
    <source>
        <dbReference type="ARBA" id="ARBA00016377"/>
    </source>
</evidence>
<feature type="domain" description="Nudix hydrolase" evidence="9">
    <location>
        <begin position="34"/>
        <end position="167"/>
    </location>
</feature>
<evidence type="ECO:0000256" key="7">
    <source>
        <dbReference type="ARBA" id="ARBA00032272"/>
    </source>
</evidence>
<organism evidence="10 11">
    <name type="scientific">Cognatilysobacter xinjiangensis</name>
    <dbReference type="NCBI Taxonomy" id="546892"/>
    <lineage>
        <taxon>Bacteria</taxon>
        <taxon>Pseudomonadati</taxon>
        <taxon>Pseudomonadota</taxon>
        <taxon>Gammaproteobacteria</taxon>
        <taxon>Lysobacterales</taxon>
        <taxon>Lysobacteraceae</taxon>
        <taxon>Cognatilysobacter</taxon>
    </lineage>
</organism>
<dbReference type="Pfam" id="PF00293">
    <property type="entry name" value="NUDIX"/>
    <property type="match status" value="1"/>
</dbReference>
<evidence type="ECO:0000256" key="3">
    <source>
        <dbReference type="ARBA" id="ARBA00007275"/>
    </source>
</evidence>
<dbReference type="EMBL" id="BMXY01000003">
    <property type="protein sequence ID" value="GGZ67011.1"/>
    <property type="molecule type" value="Genomic_DNA"/>
</dbReference>
<dbReference type="InterPro" id="IPR015797">
    <property type="entry name" value="NUDIX_hydrolase-like_dom_sf"/>
</dbReference>
<dbReference type="InterPro" id="IPR000086">
    <property type="entry name" value="NUDIX_hydrolase_dom"/>
</dbReference>
<comment type="caution">
    <text evidence="10">The sequence shown here is derived from an EMBL/GenBank/DDBJ whole genome shotgun (WGS) entry which is preliminary data.</text>
</comment>
<evidence type="ECO:0000256" key="6">
    <source>
        <dbReference type="ARBA" id="ARBA00032162"/>
    </source>
</evidence>
<dbReference type="PROSITE" id="PS51462">
    <property type="entry name" value="NUDIX"/>
    <property type="match status" value="1"/>
</dbReference>
<proteinExistence type="inferred from homology"/>
<dbReference type="PANTHER" id="PTHR11839">
    <property type="entry name" value="UDP/ADP-SUGAR PYROPHOSPHATASE"/>
    <property type="match status" value="1"/>
</dbReference>
<comment type="catalytic activity">
    <reaction evidence="1">
        <text>GDP-alpha-D-mannose + H2O = alpha-D-mannose 1-phosphate + GMP + 2 H(+)</text>
        <dbReference type="Rhea" id="RHEA:27978"/>
        <dbReference type="ChEBI" id="CHEBI:15377"/>
        <dbReference type="ChEBI" id="CHEBI:15378"/>
        <dbReference type="ChEBI" id="CHEBI:57527"/>
        <dbReference type="ChEBI" id="CHEBI:58115"/>
        <dbReference type="ChEBI" id="CHEBI:58409"/>
    </reaction>
</comment>
<evidence type="ECO:0000256" key="2">
    <source>
        <dbReference type="ARBA" id="ARBA00001946"/>
    </source>
</evidence>
<evidence type="ECO:0000313" key="10">
    <source>
        <dbReference type="EMBL" id="GGZ67011.1"/>
    </source>
</evidence>